<feature type="transmembrane region" description="Helical" evidence="1">
    <location>
        <begin position="12"/>
        <end position="32"/>
    </location>
</feature>
<dbReference type="RefSeq" id="WP_310027632.1">
    <property type="nucleotide sequence ID" value="NZ_JAVDVI010000014.1"/>
</dbReference>
<gene>
    <name evidence="2" type="ORF">J2X31_002981</name>
</gene>
<evidence type="ECO:0000313" key="3">
    <source>
        <dbReference type="Proteomes" id="UP001255185"/>
    </source>
</evidence>
<keyword evidence="1" id="KW-0812">Transmembrane</keyword>
<sequence length="65" mass="6889">MTALEVGNLNGLVAIFVLIMVGPPLLFTIIGFSIKKYQPKSAKVFFILATVYLIAGLGICGSLMA</sequence>
<dbReference type="Proteomes" id="UP001255185">
    <property type="component" value="Unassembled WGS sequence"/>
</dbReference>
<keyword evidence="3" id="KW-1185">Reference proteome</keyword>
<organism evidence="2 3">
    <name type="scientific">Flavobacterium arsenatis</name>
    <dbReference type="NCBI Taxonomy" id="1484332"/>
    <lineage>
        <taxon>Bacteria</taxon>
        <taxon>Pseudomonadati</taxon>
        <taxon>Bacteroidota</taxon>
        <taxon>Flavobacteriia</taxon>
        <taxon>Flavobacteriales</taxon>
        <taxon>Flavobacteriaceae</taxon>
        <taxon>Flavobacterium</taxon>
    </lineage>
</organism>
<accession>A0ABU1TSU1</accession>
<reference evidence="2 3" key="1">
    <citation type="submission" date="2023-07" db="EMBL/GenBank/DDBJ databases">
        <title>Sorghum-associated microbial communities from plants grown in Nebraska, USA.</title>
        <authorList>
            <person name="Schachtman D."/>
        </authorList>
    </citation>
    <scope>NUCLEOTIDE SEQUENCE [LARGE SCALE GENOMIC DNA]</scope>
    <source>
        <strain evidence="2 3">3773</strain>
    </source>
</reference>
<feature type="transmembrane region" description="Helical" evidence="1">
    <location>
        <begin position="44"/>
        <end position="64"/>
    </location>
</feature>
<keyword evidence="1" id="KW-1133">Transmembrane helix</keyword>
<comment type="caution">
    <text evidence="2">The sequence shown here is derived from an EMBL/GenBank/DDBJ whole genome shotgun (WGS) entry which is preliminary data.</text>
</comment>
<evidence type="ECO:0000256" key="1">
    <source>
        <dbReference type="SAM" id="Phobius"/>
    </source>
</evidence>
<proteinExistence type="predicted"/>
<dbReference type="EMBL" id="JAVDVI010000014">
    <property type="protein sequence ID" value="MDR6968955.1"/>
    <property type="molecule type" value="Genomic_DNA"/>
</dbReference>
<name>A0ABU1TSU1_9FLAO</name>
<protein>
    <submittedName>
        <fullName evidence="2">Uncharacterized protein</fullName>
    </submittedName>
</protein>
<evidence type="ECO:0000313" key="2">
    <source>
        <dbReference type="EMBL" id="MDR6968955.1"/>
    </source>
</evidence>
<keyword evidence="1" id="KW-0472">Membrane</keyword>